<organism evidence="7 8">
    <name type="scientific">Mesorhizobium prunaredense</name>
    <dbReference type="NCBI Taxonomy" id="1631249"/>
    <lineage>
        <taxon>Bacteria</taxon>
        <taxon>Pseudomonadati</taxon>
        <taxon>Pseudomonadota</taxon>
        <taxon>Alphaproteobacteria</taxon>
        <taxon>Hyphomicrobiales</taxon>
        <taxon>Phyllobacteriaceae</taxon>
        <taxon>Mesorhizobium</taxon>
    </lineage>
</organism>
<reference evidence="8" key="1">
    <citation type="submission" date="2017-01" db="EMBL/GenBank/DDBJ databases">
        <authorList>
            <person name="Brunel B."/>
        </authorList>
    </citation>
    <scope>NUCLEOTIDE SEQUENCE [LARGE SCALE GENOMIC DNA]</scope>
</reference>
<evidence type="ECO:0000256" key="5">
    <source>
        <dbReference type="PROSITE-ProRule" id="PRU00560"/>
    </source>
</evidence>
<evidence type="ECO:0000256" key="2">
    <source>
        <dbReference type="ARBA" id="ARBA00022801"/>
    </source>
</evidence>
<evidence type="ECO:0000256" key="4">
    <source>
        <dbReference type="ARBA" id="ARBA00022840"/>
    </source>
</evidence>
<dbReference type="InterPro" id="IPR027417">
    <property type="entry name" value="P-loop_NTPase"/>
</dbReference>
<dbReference type="PANTHER" id="PTHR11070">
    <property type="entry name" value="UVRD / RECB / PCRA DNA HELICASE FAMILY MEMBER"/>
    <property type="match status" value="1"/>
</dbReference>
<evidence type="ECO:0000256" key="3">
    <source>
        <dbReference type="ARBA" id="ARBA00022806"/>
    </source>
</evidence>
<keyword evidence="3 5" id="KW-0347">Helicase</keyword>
<dbReference type="GO" id="GO:0043138">
    <property type="term" value="F:3'-5' DNA helicase activity"/>
    <property type="evidence" value="ECO:0007669"/>
    <property type="project" value="TreeGrafter"/>
</dbReference>
<dbReference type="STRING" id="1631249.BQ8794_260003"/>
<evidence type="ECO:0000313" key="8">
    <source>
        <dbReference type="Proteomes" id="UP000188388"/>
    </source>
</evidence>
<dbReference type="Proteomes" id="UP000188388">
    <property type="component" value="Unassembled WGS sequence"/>
</dbReference>
<dbReference type="PANTHER" id="PTHR11070:SF23">
    <property type="entry name" value="RECBCD ENZYME SUBUNIT RECB"/>
    <property type="match status" value="1"/>
</dbReference>
<dbReference type="RefSeq" id="WP_244554997.1">
    <property type="nucleotide sequence ID" value="NZ_FTPD01000019.1"/>
</dbReference>
<name>A0A1R3V8C7_9HYPH</name>
<evidence type="ECO:0000256" key="1">
    <source>
        <dbReference type="ARBA" id="ARBA00022741"/>
    </source>
</evidence>
<dbReference type="EMBL" id="FTPD01000019">
    <property type="protein sequence ID" value="SIT56147.1"/>
    <property type="molecule type" value="Genomic_DNA"/>
</dbReference>
<dbReference type="PROSITE" id="PS51198">
    <property type="entry name" value="UVRD_HELICASE_ATP_BIND"/>
    <property type="match status" value="1"/>
</dbReference>
<keyword evidence="2 5" id="KW-0378">Hydrolase</keyword>
<dbReference type="GO" id="GO:0009338">
    <property type="term" value="C:exodeoxyribonuclease V complex"/>
    <property type="evidence" value="ECO:0007669"/>
    <property type="project" value="TreeGrafter"/>
</dbReference>
<protein>
    <recommendedName>
        <fullName evidence="6">UvrD-like helicase ATP-binding domain-containing protein</fullName>
    </recommendedName>
</protein>
<dbReference type="SUPFAM" id="SSF52540">
    <property type="entry name" value="P-loop containing nucleoside triphosphate hydrolases"/>
    <property type="match status" value="1"/>
</dbReference>
<dbReference type="InterPro" id="IPR000212">
    <property type="entry name" value="DNA_helicase_UvrD/REP"/>
</dbReference>
<dbReference type="GO" id="GO:0016787">
    <property type="term" value="F:hydrolase activity"/>
    <property type="evidence" value="ECO:0007669"/>
    <property type="project" value="UniProtKB-UniRule"/>
</dbReference>
<feature type="binding site" evidence="5">
    <location>
        <begin position="24"/>
        <end position="31"/>
    </location>
    <ligand>
        <name>ATP</name>
        <dbReference type="ChEBI" id="CHEBI:30616"/>
    </ligand>
</feature>
<evidence type="ECO:0000259" key="6">
    <source>
        <dbReference type="PROSITE" id="PS51198"/>
    </source>
</evidence>
<dbReference type="Pfam" id="PF00580">
    <property type="entry name" value="UvrD-helicase"/>
    <property type="match status" value="1"/>
</dbReference>
<keyword evidence="8" id="KW-1185">Reference proteome</keyword>
<dbReference type="AlphaFoldDB" id="A0A1R3V8C7"/>
<keyword evidence="4 5" id="KW-0067">ATP-binding</keyword>
<dbReference type="GO" id="GO:0000725">
    <property type="term" value="P:recombinational repair"/>
    <property type="evidence" value="ECO:0007669"/>
    <property type="project" value="TreeGrafter"/>
</dbReference>
<gene>
    <name evidence="7" type="ORF">BQ8794_260003</name>
</gene>
<dbReference type="InterPro" id="IPR014016">
    <property type="entry name" value="UvrD-like_ATP-bd"/>
</dbReference>
<dbReference type="GO" id="GO:0003677">
    <property type="term" value="F:DNA binding"/>
    <property type="evidence" value="ECO:0007669"/>
    <property type="project" value="InterPro"/>
</dbReference>
<proteinExistence type="predicted"/>
<dbReference type="GO" id="GO:0005829">
    <property type="term" value="C:cytosol"/>
    <property type="evidence" value="ECO:0007669"/>
    <property type="project" value="TreeGrafter"/>
</dbReference>
<dbReference type="GO" id="GO:0005524">
    <property type="term" value="F:ATP binding"/>
    <property type="evidence" value="ECO:0007669"/>
    <property type="project" value="UniProtKB-UniRule"/>
</dbReference>
<accession>A0A1R3V8C7</accession>
<dbReference type="Gene3D" id="3.40.50.300">
    <property type="entry name" value="P-loop containing nucleotide triphosphate hydrolases"/>
    <property type="match status" value="1"/>
</dbReference>
<sequence>MTLVDLAARRRAMTDFQSVLLVEAAAGTGKTSLMAGRVAMMLARGHLPGDIAAITFTEIAASQLNHRIKETVDALLAGKIPAFIKSVIPEGLTSTQHAALAAAAPKLDELTATTIHGFCQAIIHSHGVQAGLDPGARIVDAAVADGLRAGGLVLAPSWRSRSRRRPDHCSG</sequence>
<feature type="domain" description="UvrD-like helicase ATP-binding" evidence="6">
    <location>
        <begin position="3"/>
        <end position="171"/>
    </location>
</feature>
<keyword evidence="1 5" id="KW-0547">Nucleotide-binding</keyword>
<evidence type="ECO:0000313" key="7">
    <source>
        <dbReference type="EMBL" id="SIT56147.1"/>
    </source>
</evidence>